<dbReference type="EMBL" id="FR824579">
    <property type="protein sequence ID" value="CCA27485.1"/>
    <property type="molecule type" value="Genomic_DNA"/>
</dbReference>
<accession>F0X132</accession>
<organism evidence="1">
    <name type="scientific">Albugo laibachii Nc14</name>
    <dbReference type="NCBI Taxonomy" id="890382"/>
    <lineage>
        <taxon>Eukaryota</taxon>
        <taxon>Sar</taxon>
        <taxon>Stramenopiles</taxon>
        <taxon>Oomycota</taxon>
        <taxon>Peronosporomycetes</taxon>
        <taxon>Albuginales</taxon>
        <taxon>Albuginaceae</taxon>
        <taxon>Albugo</taxon>
    </lineage>
</organism>
<dbReference type="AlphaFoldDB" id="F0X132"/>
<gene>
    <name evidence="1" type="primary">AlNc14C548G12123</name>
    <name evidence="1" type="ORF">ALNC14_136290</name>
</gene>
<evidence type="ECO:0000313" key="1">
    <source>
        <dbReference type="EMBL" id="CCA27485.1"/>
    </source>
</evidence>
<reference evidence="1" key="1">
    <citation type="journal article" date="2011" name="PLoS Biol.">
        <title>Gene gain and loss during evolution of obligate parasitism in the white rust pathogen of Arabidopsis thaliana.</title>
        <authorList>
            <person name="Kemen E."/>
            <person name="Gardiner A."/>
            <person name="Schultz-Larsen T."/>
            <person name="Kemen A.C."/>
            <person name="Balmuth A.L."/>
            <person name="Robert-Seilaniantz A."/>
            <person name="Bailey K."/>
            <person name="Holub E."/>
            <person name="Studholme D.J."/>
            <person name="Maclean D."/>
            <person name="Jones J.D."/>
        </authorList>
    </citation>
    <scope>NUCLEOTIDE SEQUENCE</scope>
</reference>
<name>F0X132_9STRA</name>
<proteinExistence type="predicted"/>
<dbReference type="HOGENOM" id="CLU_2417777_0_0_1"/>
<sequence length="92" mass="10392">MARTVESVGVKEVDPQKFLLMVLQYLNHAWEIWSVPGRHGDVTNAYVKASMEPDIDISLHLPQGMIVSKKLQSLEVQHAGDVTYDYSADYMV</sequence>
<protein>
    <submittedName>
        <fullName evidence="1">AlNc14C548G12123 protein</fullName>
    </submittedName>
</protein>
<reference evidence="1" key="2">
    <citation type="submission" date="2011-02" db="EMBL/GenBank/DDBJ databases">
        <authorList>
            <person name="MacLean D."/>
        </authorList>
    </citation>
    <scope>NUCLEOTIDE SEQUENCE</scope>
</reference>